<feature type="compositionally biased region" description="Polar residues" evidence="1">
    <location>
        <begin position="315"/>
        <end position="324"/>
    </location>
</feature>
<dbReference type="EMBL" id="CAMXCT020004029">
    <property type="protein sequence ID" value="CAL1160754.1"/>
    <property type="molecule type" value="Genomic_DNA"/>
</dbReference>
<accession>A0A9P1GEF8</accession>
<evidence type="ECO:0000313" key="4">
    <source>
        <dbReference type="Proteomes" id="UP001152797"/>
    </source>
</evidence>
<dbReference type="Proteomes" id="UP001152797">
    <property type="component" value="Unassembled WGS sequence"/>
</dbReference>
<feature type="compositionally biased region" description="Basic and acidic residues" evidence="1">
    <location>
        <begin position="110"/>
        <end position="121"/>
    </location>
</feature>
<keyword evidence="4" id="KW-1185">Reference proteome</keyword>
<evidence type="ECO:0000313" key="2">
    <source>
        <dbReference type="EMBL" id="CAI4007379.1"/>
    </source>
</evidence>
<evidence type="ECO:0000313" key="3">
    <source>
        <dbReference type="EMBL" id="CAL1160754.1"/>
    </source>
</evidence>
<dbReference type="EMBL" id="CAMXCT030004029">
    <property type="protein sequence ID" value="CAL4794691.1"/>
    <property type="molecule type" value="Genomic_DNA"/>
</dbReference>
<proteinExistence type="predicted"/>
<protein>
    <submittedName>
        <fullName evidence="2">Uncharacterized protein</fullName>
    </submittedName>
</protein>
<reference evidence="2" key="1">
    <citation type="submission" date="2022-10" db="EMBL/GenBank/DDBJ databases">
        <authorList>
            <person name="Chen Y."/>
            <person name="Dougan E. K."/>
            <person name="Chan C."/>
            <person name="Rhodes N."/>
            <person name="Thang M."/>
        </authorList>
    </citation>
    <scope>NUCLEOTIDE SEQUENCE</scope>
</reference>
<organism evidence="2">
    <name type="scientific">Cladocopium goreaui</name>
    <dbReference type="NCBI Taxonomy" id="2562237"/>
    <lineage>
        <taxon>Eukaryota</taxon>
        <taxon>Sar</taxon>
        <taxon>Alveolata</taxon>
        <taxon>Dinophyceae</taxon>
        <taxon>Suessiales</taxon>
        <taxon>Symbiodiniaceae</taxon>
        <taxon>Cladocopium</taxon>
    </lineage>
</organism>
<feature type="region of interest" description="Disordered" evidence="1">
    <location>
        <begin position="95"/>
        <end position="124"/>
    </location>
</feature>
<feature type="non-terminal residue" evidence="2">
    <location>
        <position position="1049"/>
    </location>
</feature>
<dbReference type="AlphaFoldDB" id="A0A9P1GEF8"/>
<feature type="region of interest" description="Disordered" evidence="1">
    <location>
        <begin position="308"/>
        <end position="333"/>
    </location>
</feature>
<sequence length="1049" mass="116616">VFTLLRNQRTESTRGCRHLELFGEPVCNKGFLKLLAIGKLRFQRLCAPARDPQVLDCPVDQRYTPKGRQGTEKEQIVFDFLQGLYSTAAENLPGCPSASMSNKRPRHGSCKRDDPDMDRSQIRHLPPGTIQDYLRLLQADHPNVKFSANLFARVWGEHFMDKLRIRGSTHHSKCSVCVRHRLIIRRVGKGTARLGQLMEYRTKRFCSDQEFQPGNFLYLPASVAQRLCEIGGPPGQEPYCMESAASEMEALSLGNLGAFHRSLPTAGPAVGRADVLGVPNQLNIVAAQLLREDRVRYKTARERQILYEAAMPPQKRNSGASDGNGSKAKKGDQKLPSIAADSLKMPHMKLFNDWLTYATQSAFMSPGPFHFRPFMLPHRHDFGLRGTADWEIVRLLTQLMVLKGCLTCPDLPGCEKLCVTPVQKSWLKEPAHVVTCADLGIDPLLLGPGQAFMVKGWNRAICCLIVMLATYECEELRQEMESHSSVAACYNVGRNEAQAACNLLQKIDREIRNRLEELVRRIFKGSAAHILHNDLMNLLNDSVPPADIDRVQIFKSQMAKFVQKAADEKVNRAAELAAQLKQTNYQQTLLNLEKDEETLLNWAQQFNLFASQQGGLDLKYLEDRFLRGKEAVKRILASKHSYSLHGSLNLAHADLVQKQAELGSQVLYLLMKLCHCAKLSPVATLVQQRGIPACKDIILKLLDGVAENDTPVLIVDALPNRFSEWSFATWDLQLEKMNGGTGPNFHFMGLYQSDDGGVMKTTKETMVGKVMSAWWDQSEEAGPKTRPNCQFSVPLPALDVLALSDGKLKIPDLVLNNYSGAHLEELKKKEEVLASNVRLTAALKGNYAGTLASETATGQTQNVGQGGPGGARTVASPDWDGDHPPCFETRVTFESTAIDAFDAGVQLICQAKMNSVAGLQIARANDGNFYLVNRGDAMPDHLPWVVRSDKHVIALVKGTEKTVMTVADVMCDITKTRGITEVHVADHDLSPTQKEENGTMIPRHFRYDIKPKAKIHAFKPKELNADAESLNLRSSVMGAFFHTSLDKLP</sequence>
<dbReference type="EMBL" id="CAMXCT010004029">
    <property type="protein sequence ID" value="CAI4007379.1"/>
    <property type="molecule type" value="Genomic_DNA"/>
</dbReference>
<name>A0A9P1GEF8_9DINO</name>
<gene>
    <name evidence="2" type="ORF">C1SCF055_LOCUS32940</name>
</gene>
<evidence type="ECO:0000256" key="1">
    <source>
        <dbReference type="SAM" id="MobiDB-lite"/>
    </source>
</evidence>
<comment type="caution">
    <text evidence="2">The sequence shown here is derived from an EMBL/GenBank/DDBJ whole genome shotgun (WGS) entry which is preliminary data.</text>
</comment>
<feature type="non-terminal residue" evidence="2">
    <location>
        <position position="1"/>
    </location>
</feature>
<reference evidence="3" key="2">
    <citation type="submission" date="2024-04" db="EMBL/GenBank/DDBJ databases">
        <authorList>
            <person name="Chen Y."/>
            <person name="Shah S."/>
            <person name="Dougan E. K."/>
            <person name="Thang M."/>
            <person name="Chan C."/>
        </authorList>
    </citation>
    <scope>NUCLEOTIDE SEQUENCE [LARGE SCALE GENOMIC DNA]</scope>
</reference>